<evidence type="ECO:0000256" key="3">
    <source>
        <dbReference type="ARBA" id="ARBA00023004"/>
    </source>
</evidence>
<organism evidence="6 7">
    <name type="scientific">candidate division MSBL1 archaeon SCGC-AAA259E17</name>
    <dbReference type="NCBI Taxonomy" id="1698263"/>
    <lineage>
        <taxon>Archaea</taxon>
        <taxon>Methanobacteriati</taxon>
        <taxon>Methanobacteriota</taxon>
        <taxon>candidate division MSBL1</taxon>
    </lineage>
</organism>
<protein>
    <recommendedName>
        <fullName evidence="5">4Fe-4S domain-containing protein</fullName>
    </recommendedName>
</protein>
<proteinExistence type="predicted"/>
<gene>
    <name evidence="6" type="ORF">AKJ64_03330</name>
</gene>
<sequence length="247" mass="27324">MGVIVRVVIVSGYKDSGKTAVVEGLVEEFGDRGYRVGTVKHISQENFTIDQPKSDTWRHMNAGSEVVIALSSNETAVLRKGERDLDELLRELMDLDFVILEGFKNVENMVRIVVARDESDVEKLSDEFTIGIVGDIENRENVFDLSDTSAIADLVERKSVMPVGRLDCGSCGYSSCREFVLSSIEGEAQTNECVALKESVYLSIDGKRIPLKPFVKDLISDTIIGIVSSLKDTEGEKIEIKVEKNGR</sequence>
<dbReference type="Pfam" id="PF03205">
    <property type="entry name" value="MobB"/>
    <property type="match status" value="1"/>
</dbReference>
<dbReference type="NCBIfam" id="TIGR00176">
    <property type="entry name" value="mobB"/>
    <property type="match status" value="1"/>
</dbReference>
<dbReference type="PANTHER" id="PTHR40072">
    <property type="entry name" value="MOLYBDOPTERIN-GUANINE DINUCLEOTIDE BIOSYNTHESIS ADAPTER PROTEIN-RELATED"/>
    <property type="match status" value="1"/>
</dbReference>
<dbReference type="InterPro" id="IPR052539">
    <property type="entry name" value="MGD_biosynthesis_adapter"/>
</dbReference>
<dbReference type="GO" id="GO:0046872">
    <property type="term" value="F:metal ion binding"/>
    <property type="evidence" value="ECO:0007669"/>
    <property type="project" value="UniProtKB-KW"/>
</dbReference>
<dbReference type="EMBL" id="LHXN01000057">
    <property type="protein sequence ID" value="KXA92367.1"/>
    <property type="molecule type" value="Genomic_DNA"/>
</dbReference>
<evidence type="ECO:0000256" key="4">
    <source>
        <dbReference type="ARBA" id="ARBA00023014"/>
    </source>
</evidence>
<dbReference type="GO" id="GO:0051539">
    <property type="term" value="F:4 iron, 4 sulfur cluster binding"/>
    <property type="evidence" value="ECO:0007669"/>
    <property type="project" value="UniProtKB-KW"/>
</dbReference>
<dbReference type="InterPro" id="IPR004435">
    <property type="entry name" value="MobB_dom"/>
</dbReference>
<keyword evidence="4" id="KW-0411">Iron-sulfur</keyword>
<dbReference type="AlphaFoldDB" id="A0A133UDS6"/>
<evidence type="ECO:0000313" key="6">
    <source>
        <dbReference type="EMBL" id="KXA92367.1"/>
    </source>
</evidence>
<dbReference type="SUPFAM" id="SSF52540">
    <property type="entry name" value="P-loop containing nucleoside triphosphate hydrolases"/>
    <property type="match status" value="1"/>
</dbReference>
<dbReference type="PANTHER" id="PTHR40072:SF1">
    <property type="entry name" value="MOLYBDOPTERIN-GUANINE DINUCLEOTIDE BIOSYNTHESIS ADAPTER PROTEIN"/>
    <property type="match status" value="1"/>
</dbReference>
<evidence type="ECO:0000313" key="7">
    <source>
        <dbReference type="Proteomes" id="UP000070373"/>
    </source>
</evidence>
<feature type="domain" description="4Fe-4S" evidence="5">
    <location>
        <begin position="150"/>
        <end position="210"/>
    </location>
</feature>
<comment type="caution">
    <text evidence="6">The sequence shown here is derived from an EMBL/GenBank/DDBJ whole genome shotgun (WGS) entry which is preliminary data.</text>
</comment>
<name>A0A133UDS6_9EURY</name>
<reference evidence="6 7" key="1">
    <citation type="journal article" date="2016" name="Sci. Rep.">
        <title>Metabolic traits of an uncultured archaeal lineage -MSBL1- from brine pools of the Red Sea.</title>
        <authorList>
            <person name="Mwirichia R."/>
            <person name="Alam I."/>
            <person name="Rashid M."/>
            <person name="Vinu M."/>
            <person name="Ba-Alawi W."/>
            <person name="Anthony Kamau A."/>
            <person name="Kamanda Ngugi D."/>
            <person name="Goker M."/>
            <person name="Klenk H.P."/>
            <person name="Bajic V."/>
            <person name="Stingl U."/>
        </authorList>
    </citation>
    <scope>NUCLEOTIDE SEQUENCE [LARGE SCALE GENOMIC DNA]</scope>
    <source>
        <strain evidence="6">SCGC-AAA259E17</strain>
    </source>
</reference>
<keyword evidence="7" id="KW-1185">Reference proteome</keyword>
<dbReference type="GO" id="GO:0006777">
    <property type="term" value="P:Mo-molybdopterin cofactor biosynthetic process"/>
    <property type="evidence" value="ECO:0007669"/>
    <property type="project" value="InterPro"/>
</dbReference>
<evidence type="ECO:0000256" key="1">
    <source>
        <dbReference type="ARBA" id="ARBA00022485"/>
    </source>
</evidence>
<dbReference type="Gene3D" id="1.10.15.40">
    <property type="entry name" value="Electron transport complex subunit B, putative Fe-S cluster"/>
    <property type="match status" value="1"/>
</dbReference>
<keyword evidence="1" id="KW-0004">4Fe-4S</keyword>
<dbReference type="InterPro" id="IPR007202">
    <property type="entry name" value="4Fe-4S_dom"/>
</dbReference>
<evidence type="ECO:0000259" key="5">
    <source>
        <dbReference type="PROSITE" id="PS51656"/>
    </source>
</evidence>
<dbReference type="Gene3D" id="3.40.50.300">
    <property type="entry name" value="P-loop containing nucleotide triphosphate hydrolases"/>
    <property type="match status" value="1"/>
</dbReference>
<accession>A0A133UDS6</accession>
<keyword evidence="3" id="KW-0408">Iron</keyword>
<evidence type="ECO:0000256" key="2">
    <source>
        <dbReference type="ARBA" id="ARBA00022723"/>
    </source>
</evidence>
<dbReference type="Proteomes" id="UP000070373">
    <property type="component" value="Unassembled WGS sequence"/>
</dbReference>
<keyword evidence="2" id="KW-0479">Metal-binding</keyword>
<dbReference type="PROSITE" id="PS51656">
    <property type="entry name" value="4FE4S"/>
    <property type="match status" value="1"/>
</dbReference>
<dbReference type="GO" id="GO:0005525">
    <property type="term" value="F:GTP binding"/>
    <property type="evidence" value="ECO:0007669"/>
    <property type="project" value="InterPro"/>
</dbReference>
<dbReference type="Pfam" id="PF04060">
    <property type="entry name" value="FeS"/>
    <property type="match status" value="1"/>
</dbReference>
<dbReference type="InterPro" id="IPR027417">
    <property type="entry name" value="P-loop_NTPase"/>
</dbReference>